<comment type="caution">
    <text evidence="7">The sequence shown here is derived from an EMBL/GenBank/DDBJ whole genome shotgun (WGS) entry which is preliminary data.</text>
</comment>
<dbReference type="STRING" id="1798676.A3B90_01460"/>
<evidence type="ECO:0000256" key="4">
    <source>
        <dbReference type="HAMAP-Rule" id="MF_01341"/>
    </source>
</evidence>
<organism evidence="7 8">
    <name type="scientific">Candidatus Magasanikbacteria bacterium RIFCSPHIGHO2_02_FULL_41_13</name>
    <dbReference type="NCBI Taxonomy" id="1798676"/>
    <lineage>
        <taxon>Bacteria</taxon>
        <taxon>Candidatus Magasanikiibacteriota</taxon>
    </lineage>
</organism>
<dbReference type="SUPFAM" id="SSF52080">
    <property type="entry name" value="Ribosomal proteins L15p and L18e"/>
    <property type="match status" value="1"/>
</dbReference>
<evidence type="ECO:0000259" key="6">
    <source>
        <dbReference type="Pfam" id="PF00828"/>
    </source>
</evidence>
<evidence type="ECO:0000256" key="5">
    <source>
        <dbReference type="SAM" id="MobiDB-lite"/>
    </source>
</evidence>
<dbReference type="InterPro" id="IPR036227">
    <property type="entry name" value="Ribosomal_uL15/eL18_sf"/>
</dbReference>
<dbReference type="GO" id="GO:0022625">
    <property type="term" value="C:cytosolic large ribosomal subunit"/>
    <property type="evidence" value="ECO:0007669"/>
    <property type="project" value="TreeGrafter"/>
</dbReference>
<dbReference type="AlphaFoldDB" id="A0A1F6M4I2"/>
<name>A0A1F6M4I2_9BACT</name>
<evidence type="ECO:0000256" key="2">
    <source>
        <dbReference type="ARBA" id="ARBA00022980"/>
    </source>
</evidence>
<protein>
    <recommendedName>
        <fullName evidence="4">Large ribosomal subunit protein uL15</fullName>
    </recommendedName>
</protein>
<evidence type="ECO:0000256" key="1">
    <source>
        <dbReference type="ARBA" id="ARBA00007320"/>
    </source>
</evidence>
<feature type="region of interest" description="Disordered" evidence="5">
    <location>
        <begin position="1"/>
        <end position="57"/>
    </location>
</feature>
<dbReference type="GO" id="GO:0019843">
    <property type="term" value="F:rRNA binding"/>
    <property type="evidence" value="ECO:0007669"/>
    <property type="project" value="UniProtKB-UniRule"/>
</dbReference>
<dbReference type="PANTHER" id="PTHR12934">
    <property type="entry name" value="50S RIBOSOMAL PROTEIN L15"/>
    <property type="match status" value="1"/>
</dbReference>
<sequence>MSLQAHLVQPSVGSNKKSKRVGRGNSSQKGTTAGRGTKGQKARSGGRGGNARRSFKHALQKVPKRRGLGFPASIEKPQALTLATLERVFTAGAKVSPQILEDRGLIRTAKNGVKIVASGKLTKALNLEGCLASKSVIASIEQNGGTLKF</sequence>
<evidence type="ECO:0000313" key="8">
    <source>
        <dbReference type="Proteomes" id="UP000178742"/>
    </source>
</evidence>
<evidence type="ECO:0000313" key="7">
    <source>
        <dbReference type="EMBL" id="OGH66557.1"/>
    </source>
</evidence>
<proteinExistence type="inferred from homology"/>
<comment type="similarity">
    <text evidence="1 4">Belongs to the universal ribosomal protein uL15 family.</text>
</comment>
<dbReference type="GO" id="GO:0006412">
    <property type="term" value="P:translation"/>
    <property type="evidence" value="ECO:0007669"/>
    <property type="project" value="UniProtKB-UniRule"/>
</dbReference>
<dbReference type="Pfam" id="PF00828">
    <property type="entry name" value="Ribosomal_L27A"/>
    <property type="match status" value="1"/>
</dbReference>
<feature type="domain" description="Large ribosomal subunit protein uL15/eL18" evidence="6">
    <location>
        <begin position="80"/>
        <end position="147"/>
    </location>
</feature>
<dbReference type="GO" id="GO:0003735">
    <property type="term" value="F:structural constituent of ribosome"/>
    <property type="evidence" value="ECO:0007669"/>
    <property type="project" value="InterPro"/>
</dbReference>
<accession>A0A1F6M4I2</accession>
<comment type="subunit">
    <text evidence="4">Part of the 50S ribosomal subunit.</text>
</comment>
<keyword evidence="2 4" id="KW-0689">Ribosomal protein</keyword>
<dbReference type="HAMAP" id="MF_01341">
    <property type="entry name" value="Ribosomal_uL15"/>
    <property type="match status" value="1"/>
</dbReference>
<dbReference type="NCBIfam" id="TIGR01071">
    <property type="entry name" value="rplO_bact"/>
    <property type="match status" value="1"/>
</dbReference>
<keyword evidence="4" id="KW-0694">RNA-binding</keyword>
<dbReference type="InterPro" id="IPR021131">
    <property type="entry name" value="Ribosomal_uL15/eL18"/>
</dbReference>
<gene>
    <name evidence="4" type="primary">rplO</name>
    <name evidence="7" type="ORF">A3B90_01460</name>
</gene>
<dbReference type="InterPro" id="IPR030878">
    <property type="entry name" value="Ribosomal_uL15"/>
</dbReference>
<dbReference type="PANTHER" id="PTHR12934:SF11">
    <property type="entry name" value="LARGE RIBOSOMAL SUBUNIT PROTEIN UL15M"/>
    <property type="match status" value="1"/>
</dbReference>
<evidence type="ECO:0000256" key="3">
    <source>
        <dbReference type="ARBA" id="ARBA00023274"/>
    </source>
</evidence>
<dbReference type="Gene3D" id="3.100.10.10">
    <property type="match status" value="1"/>
</dbReference>
<dbReference type="InterPro" id="IPR005749">
    <property type="entry name" value="Ribosomal_uL15_bac-type"/>
</dbReference>
<comment type="function">
    <text evidence="4">Binds to the 23S rRNA.</text>
</comment>
<keyword evidence="4" id="KW-0699">rRNA-binding</keyword>
<keyword evidence="3 4" id="KW-0687">Ribonucleoprotein</keyword>
<dbReference type="EMBL" id="MFPX01000016">
    <property type="protein sequence ID" value="OGH66557.1"/>
    <property type="molecule type" value="Genomic_DNA"/>
</dbReference>
<reference evidence="7 8" key="1">
    <citation type="journal article" date="2016" name="Nat. Commun.">
        <title>Thousands of microbial genomes shed light on interconnected biogeochemical processes in an aquifer system.</title>
        <authorList>
            <person name="Anantharaman K."/>
            <person name="Brown C.T."/>
            <person name="Hug L.A."/>
            <person name="Sharon I."/>
            <person name="Castelle C.J."/>
            <person name="Probst A.J."/>
            <person name="Thomas B.C."/>
            <person name="Singh A."/>
            <person name="Wilkins M.J."/>
            <person name="Karaoz U."/>
            <person name="Brodie E.L."/>
            <person name="Williams K.H."/>
            <person name="Hubbard S.S."/>
            <person name="Banfield J.F."/>
        </authorList>
    </citation>
    <scope>NUCLEOTIDE SEQUENCE [LARGE SCALE GENOMIC DNA]</scope>
</reference>
<dbReference type="Proteomes" id="UP000178742">
    <property type="component" value="Unassembled WGS sequence"/>
</dbReference>